<comment type="similarity">
    <text evidence="9">Belongs to the glycosyltransferase group 1 family.</text>
</comment>
<evidence type="ECO:0000256" key="6">
    <source>
        <dbReference type="ARBA" id="ARBA00049183"/>
    </source>
</evidence>
<dbReference type="EC" id="2.4.99.12" evidence="2 9"/>
<dbReference type="InterPro" id="IPR039901">
    <property type="entry name" value="Kdotransferase"/>
</dbReference>
<dbReference type="KEGG" id="lto:RGQ30_27000"/>
<protein>
    <recommendedName>
        <fullName evidence="3 9">3-deoxy-D-manno-octulosonic acid transferase</fullName>
        <shortName evidence="9">Kdo transferase</shortName>
        <ecNumber evidence="2 9">2.4.99.12</ecNumber>
    </recommendedName>
    <alternativeName>
        <fullName evidence="5 9">Lipid IV(A) 3-deoxy-D-manno-octulosonic acid transferase</fullName>
    </alternativeName>
</protein>
<comment type="function">
    <text evidence="9">Involved in lipopolysaccharide (LPS) biosynthesis. Catalyzes the transfer of 3-deoxy-D-manno-octulosonate (Kdo) residue(s) from CMP-Kdo to lipid IV(A), the tetraacyldisaccharide-1,4'-bisphosphate precursor of lipid A.</text>
</comment>
<dbReference type="Pfam" id="PF04413">
    <property type="entry name" value="Glycos_transf_N"/>
    <property type="match status" value="1"/>
</dbReference>
<evidence type="ECO:0000256" key="8">
    <source>
        <dbReference type="PIRSR" id="PIRSR639901-2"/>
    </source>
</evidence>
<name>A0AA86J0F6_9BURK</name>
<dbReference type="PANTHER" id="PTHR42755">
    <property type="entry name" value="3-DEOXY-MANNO-OCTULOSONATE CYTIDYLYLTRANSFERASE"/>
    <property type="match status" value="1"/>
</dbReference>
<dbReference type="GO" id="GO:0009245">
    <property type="term" value="P:lipid A biosynthetic process"/>
    <property type="evidence" value="ECO:0007669"/>
    <property type="project" value="TreeGrafter"/>
</dbReference>
<feature type="domain" description="3-deoxy-D-manno-octulosonic-acid transferase N-terminal" evidence="10">
    <location>
        <begin position="41"/>
        <end position="222"/>
    </location>
</feature>
<feature type="site" description="Transition state stabilizer" evidence="8">
    <location>
        <position position="143"/>
    </location>
</feature>
<keyword evidence="9" id="KW-1003">Cell membrane</keyword>
<feature type="active site" description="Proton acceptor" evidence="7">
    <location>
        <position position="71"/>
    </location>
</feature>
<evidence type="ECO:0000256" key="2">
    <source>
        <dbReference type="ARBA" id="ARBA00012621"/>
    </source>
</evidence>
<dbReference type="PANTHER" id="PTHR42755:SF1">
    <property type="entry name" value="3-DEOXY-D-MANNO-OCTULOSONIC ACID TRANSFERASE, MITOCHONDRIAL-RELATED"/>
    <property type="match status" value="1"/>
</dbReference>
<comment type="subcellular location">
    <subcellularLocation>
        <location evidence="9">Cell membrane</location>
    </subcellularLocation>
</comment>
<gene>
    <name evidence="11" type="primary">waaA</name>
    <name evidence="11" type="ORF">RGQ30_27000</name>
</gene>
<evidence type="ECO:0000256" key="9">
    <source>
        <dbReference type="RuleBase" id="RU365103"/>
    </source>
</evidence>
<dbReference type="EMBL" id="AP028947">
    <property type="protein sequence ID" value="BET27199.1"/>
    <property type="molecule type" value="Genomic_DNA"/>
</dbReference>
<comment type="catalytic activity">
    <reaction evidence="6 9">
        <text>lipid IVA (E. coli) + CMP-3-deoxy-beta-D-manno-octulosonate = alpha-Kdo-(2-&gt;6)-lipid IVA (E. coli) + CMP + H(+)</text>
        <dbReference type="Rhea" id="RHEA:28066"/>
        <dbReference type="ChEBI" id="CHEBI:15378"/>
        <dbReference type="ChEBI" id="CHEBI:58603"/>
        <dbReference type="ChEBI" id="CHEBI:60364"/>
        <dbReference type="ChEBI" id="CHEBI:60377"/>
        <dbReference type="ChEBI" id="CHEBI:85987"/>
        <dbReference type="EC" id="2.4.99.12"/>
    </reaction>
</comment>
<dbReference type="InterPro" id="IPR007507">
    <property type="entry name" value="Glycos_transf_N"/>
</dbReference>
<dbReference type="Gene3D" id="3.40.50.2000">
    <property type="entry name" value="Glycogen Phosphorylase B"/>
    <property type="match status" value="1"/>
</dbReference>
<organism evidence="11 12">
    <name type="scientific">Limnobacter thiooxidans</name>
    <dbReference type="NCBI Taxonomy" id="131080"/>
    <lineage>
        <taxon>Bacteria</taxon>
        <taxon>Pseudomonadati</taxon>
        <taxon>Pseudomonadota</taxon>
        <taxon>Betaproteobacteria</taxon>
        <taxon>Burkholderiales</taxon>
        <taxon>Burkholderiaceae</taxon>
        <taxon>Limnobacter</taxon>
    </lineage>
</organism>
<evidence type="ECO:0000256" key="4">
    <source>
        <dbReference type="ARBA" id="ARBA00022679"/>
    </source>
</evidence>
<evidence type="ECO:0000256" key="7">
    <source>
        <dbReference type="PIRSR" id="PIRSR639901-1"/>
    </source>
</evidence>
<reference evidence="11 12" key="1">
    <citation type="submission" date="2023-10" db="EMBL/GenBank/DDBJ databases">
        <title>Complete Genome Sequence of Limnobacter thiooxidans CS-K2T, Isolated from freshwater lake sediments in Bavaria, Germany.</title>
        <authorList>
            <person name="Naruki M."/>
            <person name="Watanabe A."/>
            <person name="Warashina T."/>
            <person name="Morita T."/>
            <person name="Arakawa K."/>
        </authorList>
    </citation>
    <scope>NUCLEOTIDE SEQUENCE [LARGE SCALE GENOMIC DNA]</scope>
    <source>
        <strain evidence="11 12">CS-K2</strain>
    </source>
</reference>
<dbReference type="RefSeq" id="WP_130557697.1">
    <property type="nucleotide sequence ID" value="NZ_AP028947.1"/>
</dbReference>
<dbReference type="Gene3D" id="3.40.50.11720">
    <property type="entry name" value="3-Deoxy-D-manno-octulosonic-acid transferase, N-terminal domain"/>
    <property type="match status" value="1"/>
</dbReference>
<evidence type="ECO:0000313" key="12">
    <source>
        <dbReference type="Proteomes" id="UP001329151"/>
    </source>
</evidence>
<proteinExistence type="inferred from homology"/>
<dbReference type="Proteomes" id="UP001329151">
    <property type="component" value="Chromosome"/>
</dbReference>
<evidence type="ECO:0000256" key="5">
    <source>
        <dbReference type="ARBA" id="ARBA00031445"/>
    </source>
</evidence>
<evidence type="ECO:0000313" key="11">
    <source>
        <dbReference type="EMBL" id="BET27199.1"/>
    </source>
</evidence>
<dbReference type="AlphaFoldDB" id="A0AA86J0F6"/>
<evidence type="ECO:0000259" key="10">
    <source>
        <dbReference type="Pfam" id="PF04413"/>
    </source>
</evidence>
<keyword evidence="9" id="KW-0472">Membrane</keyword>
<dbReference type="GO" id="GO:0009244">
    <property type="term" value="P:lipopolysaccharide core region biosynthetic process"/>
    <property type="evidence" value="ECO:0007669"/>
    <property type="project" value="UniProtKB-UniRule"/>
</dbReference>
<keyword evidence="9" id="KW-0448">Lipopolysaccharide biosynthesis</keyword>
<dbReference type="GO" id="GO:0005886">
    <property type="term" value="C:plasma membrane"/>
    <property type="evidence" value="ECO:0007669"/>
    <property type="project" value="UniProtKB-SubCell"/>
</dbReference>
<accession>A0AA86J0F6</accession>
<comment type="pathway">
    <text evidence="1 9">Bacterial outer membrane biogenesis; LPS core biosynthesis.</text>
</comment>
<keyword evidence="4 9" id="KW-0808">Transferase</keyword>
<evidence type="ECO:0000256" key="1">
    <source>
        <dbReference type="ARBA" id="ARBA00004713"/>
    </source>
</evidence>
<dbReference type="InterPro" id="IPR038107">
    <property type="entry name" value="Glycos_transf_N_sf"/>
</dbReference>
<dbReference type="GO" id="GO:0043842">
    <property type="term" value="F:Kdo transferase activity"/>
    <property type="evidence" value="ECO:0007669"/>
    <property type="project" value="UniProtKB-EC"/>
</dbReference>
<sequence>MSVFARLFLGIYSLCLFVLQPVLAIYLFKRSLKQPEYRQAWGQRFLARLPHFSPVPAGQKRIWVHAVSVGEAHAVSPLVHHWAKVHPQHEWAISCTTPTGLATCKQLYAGLNNVRFFYLPYDLPWLVKKCVRQVKAHALWIVETEIWPNLLLGAARQGIHTALLNARVSPTTGKRLAQLQFISRPVLRSLGTLVCQTEADAAVFENLGRKPDAICGNLKFDVALKPELAAIGRSWRASLQADQVLLFASSRDGEEALLLDALNRCQFFKRMPKASVWIVPRHPQRFEEVFDLMADAATRMGVARPVRRSASFNAGNNVALAGFGQARLVLGDSMSEMPAYYNVADLALLGGSWLPFGGQNLIEACAYGCPVWMGPHTFNFSKAAQDALAANAARRFDNLISVCDEYLAGHQGTDLAKKAAFAYARSHRGATQRSFDVLNRAV</sequence>
<feature type="site" description="Transition state stabilizer" evidence="8">
    <location>
        <position position="219"/>
    </location>
</feature>
<keyword evidence="12" id="KW-1185">Reference proteome</keyword>
<evidence type="ECO:0000256" key="3">
    <source>
        <dbReference type="ARBA" id="ARBA00019077"/>
    </source>
</evidence>